<protein>
    <submittedName>
        <fullName evidence="1">Uncharacterized protein</fullName>
    </submittedName>
</protein>
<dbReference type="AlphaFoldDB" id="A0A0E9S5F9"/>
<evidence type="ECO:0000313" key="1">
    <source>
        <dbReference type="EMBL" id="JAH36669.1"/>
    </source>
</evidence>
<sequence length="22" mass="2361">MPVSKFSVSSLGNLNCRSHSPL</sequence>
<proteinExistence type="predicted"/>
<name>A0A0E9S5F9_ANGAN</name>
<reference evidence="1" key="1">
    <citation type="submission" date="2014-11" db="EMBL/GenBank/DDBJ databases">
        <authorList>
            <person name="Amaro Gonzalez C."/>
        </authorList>
    </citation>
    <scope>NUCLEOTIDE SEQUENCE</scope>
</reference>
<dbReference type="EMBL" id="GBXM01071908">
    <property type="protein sequence ID" value="JAH36669.1"/>
    <property type="molecule type" value="Transcribed_RNA"/>
</dbReference>
<reference evidence="1" key="2">
    <citation type="journal article" date="2015" name="Fish Shellfish Immunol.">
        <title>Early steps in the European eel (Anguilla anguilla)-Vibrio vulnificus interaction in the gills: Role of the RtxA13 toxin.</title>
        <authorList>
            <person name="Callol A."/>
            <person name="Pajuelo D."/>
            <person name="Ebbesson L."/>
            <person name="Teles M."/>
            <person name="MacKenzie S."/>
            <person name="Amaro C."/>
        </authorList>
    </citation>
    <scope>NUCLEOTIDE SEQUENCE</scope>
</reference>
<organism evidence="1">
    <name type="scientific">Anguilla anguilla</name>
    <name type="common">European freshwater eel</name>
    <name type="synonym">Muraena anguilla</name>
    <dbReference type="NCBI Taxonomy" id="7936"/>
    <lineage>
        <taxon>Eukaryota</taxon>
        <taxon>Metazoa</taxon>
        <taxon>Chordata</taxon>
        <taxon>Craniata</taxon>
        <taxon>Vertebrata</taxon>
        <taxon>Euteleostomi</taxon>
        <taxon>Actinopterygii</taxon>
        <taxon>Neopterygii</taxon>
        <taxon>Teleostei</taxon>
        <taxon>Anguilliformes</taxon>
        <taxon>Anguillidae</taxon>
        <taxon>Anguilla</taxon>
    </lineage>
</organism>
<accession>A0A0E9S5F9</accession>